<keyword evidence="2 3" id="KW-0802">TPR repeat</keyword>
<dbReference type="InterPro" id="IPR011990">
    <property type="entry name" value="TPR-like_helical_dom_sf"/>
</dbReference>
<evidence type="ECO:0000256" key="4">
    <source>
        <dbReference type="SAM" id="Phobius"/>
    </source>
</evidence>
<keyword evidence="4" id="KW-0472">Membrane</keyword>
<feature type="transmembrane region" description="Helical" evidence="4">
    <location>
        <begin position="161"/>
        <end position="190"/>
    </location>
</feature>
<feature type="transmembrane region" description="Helical" evidence="4">
    <location>
        <begin position="327"/>
        <end position="347"/>
    </location>
</feature>
<feature type="repeat" description="TPR" evidence="3">
    <location>
        <begin position="430"/>
        <end position="463"/>
    </location>
</feature>
<feature type="transmembrane region" description="Helical" evidence="4">
    <location>
        <begin position="202"/>
        <end position="220"/>
    </location>
</feature>
<feature type="transmembrane region" description="Helical" evidence="4">
    <location>
        <begin position="67"/>
        <end position="84"/>
    </location>
</feature>
<dbReference type="AlphaFoldDB" id="A0A1F7GNP2"/>
<feature type="transmembrane region" description="Helical" evidence="4">
    <location>
        <begin position="354"/>
        <end position="373"/>
    </location>
</feature>
<dbReference type="InterPro" id="IPR052346">
    <property type="entry name" value="O-mannosyl-transferase_TMTC"/>
</dbReference>
<sequence length="526" mass="60657">MNPTDFQKKWISKHWKQICFLILLVVICYIQTLPYAFLSDDISVIQNNPYIGDFGSAFVRPQSALRSLLYTSIHTISGASPILYRLSNILFHMGSVIVVFATVSLLAPEILAFFTASFFAVHPLAIESVTWISGGTYSQYGFFMLTSFFFYIVARGNKQRLLLSILFFGLSLWSSEKAAILPLIILWYELCFGNLKDSYKKISGYMSISFFYGLFYIFQIKQRISILETNFYEKPQVLNSFYQIPIALSTYLSLFFVPVGLSFYHTELSFSAIEFIIRLISTIGLFTLIIYAYKKQKFIAFWLGFFAISLFPTLTPLPVAWVVAERYVYVGIVSLCAFISWFFYNGYKNENTKIIAVGFFGILLTFFLAVSILRNNDWKDQDALWIATAVTSPNSPQNHNNLGDLYARRADLDRAIIEFKRATELNPNYGDAFHNLANTYQQKQDYKNALKYYQKAISINPNLWQSYQNMARIYFLIQRYSDAEEAIRIAIKINPQDINLYKGLISILLKEKKNEEAQLLINKLSK</sequence>
<dbReference type="EMBL" id="MFZH01000002">
    <property type="protein sequence ID" value="OGK20122.1"/>
    <property type="molecule type" value="Genomic_DNA"/>
</dbReference>
<keyword evidence="1" id="KW-0677">Repeat</keyword>
<dbReference type="Pfam" id="PF00515">
    <property type="entry name" value="TPR_1"/>
    <property type="match status" value="1"/>
</dbReference>
<dbReference type="PANTHER" id="PTHR44227:SF3">
    <property type="entry name" value="PROTEIN O-MANNOSYL-TRANSFERASE TMTC4"/>
    <property type="match status" value="1"/>
</dbReference>
<name>A0A1F7GNP2_9BACT</name>
<dbReference type="SUPFAM" id="SSF48452">
    <property type="entry name" value="TPR-like"/>
    <property type="match status" value="1"/>
</dbReference>
<dbReference type="SMART" id="SM00028">
    <property type="entry name" value="TPR"/>
    <property type="match status" value="3"/>
</dbReference>
<feature type="transmembrane region" description="Helical" evidence="4">
    <location>
        <begin position="18"/>
        <end position="38"/>
    </location>
</feature>
<dbReference type="Pfam" id="PF13181">
    <property type="entry name" value="TPR_8"/>
    <property type="match status" value="1"/>
</dbReference>
<dbReference type="Pfam" id="PF07719">
    <property type="entry name" value="TPR_2"/>
    <property type="match status" value="1"/>
</dbReference>
<dbReference type="PANTHER" id="PTHR44227">
    <property type="match status" value="1"/>
</dbReference>
<protein>
    <submittedName>
        <fullName evidence="5">Uncharacterized protein</fullName>
    </submittedName>
</protein>
<feature type="transmembrane region" description="Helical" evidence="4">
    <location>
        <begin position="241"/>
        <end position="263"/>
    </location>
</feature>
<accession>A0A1F7GNP2</accession>
<keyword evidence="4" id="KW-1133">Transmembrane helix</keyword>
<reference evidence="5 6" key="1">
    <citation type="journal article" date="2016" name="Nat. Commun.">
        <title>Thousands of microbial genomes shed light on interconnected biogeochemical processes in an aquifer system.</title>
        <authorList>
            <person name="Anantharaman K."/>
            <person name="Brown C.T."/>
            <person name="Hug L.A."/>
            <person name="Sharon I."/>
            <person name="Castelle C.J."/>
            <person name="Probst A.J."/>
            <person name="Thomas B.C."/>
            <person name="Singh A."/>
            <person name="Wilkins M.J."/>
            <person name="Karaoz U."/>
            <person name="Brodie E.L."/>
            <person name="Williams K.H."/>
            <person name="Hubbard S.S."/>
            <person name="Banfield J.F."/>
        </authorList>
    </citation>
    <scope>NUCLEOTIDE SEQUENCE [LARGE SCALE GENOMIC DNA]</scope>
</reference>
<dbReference type="PROSITE" id="PS50293">
    <property type="entry name" value="TPR_REGION"/>
    <property type="match status" value="1"/>
</dbReference>
<dbReference type="InterPro" id="IPR013105">
    <property type="entry name" value="TPR_2"/>
</dbReference>
<proteinExistence type="predicted"/>
<evidence type="ECO:0000256" key="2">
    <source>
        <dbReference type="ARBA" id="ARBA00022803"/>
    </source>
</evidence>
<feature type="transmembrane region" description="Helical" evidence="4">
    <location>
        <begin position="300"/>
        <end position="321"/>
    </location>
</feature>
<feature type="repeat" description="TPR" evidence="3">
    <location>
        <begin position="396"/>
        <end position="429"/>
    </location>
</feature>
<dbReference type="InterPro" id="IPR019734">
    <property type="entry name" value="TPR_rpt"/>
</dbReference>
<organism evidence="5 6">
    <name type="scientific">Candidatus Roizmanbacteria bacterium RIFCSPHIGHO2_01_FULL_39_24</name>
    <dbReference type="NCBI Taxonomy" id="1802032"/>
    <lineage>
        <taxon>Bacteria</taxon>
        <taxon>Candidatus Roizmaniibacteriota</taxon>
    </lineage>
</organism>
<dbReference type="Gene3D" id="1.25.40.10">
    <property type="entry name" value="Tetratricopeptide repeat domain"/>
    <property type="match status" value="1"/>
</dbReference>
<feature type="transmembrane region" description="Helical" evidence="4">
    <location>
        <begin position="96"/>
        <end position="125"/>
    </location>
</feature>
<feature type="repeat" description="TPR" evidence="3">
    <location>
        <begin position="464"/>
        <end position="497"/>
    </location>
</feature>
<dbReference type="Proteomes" id="UP000176850">
    <property type="component" value="Unassembled WGS sequence"/>
</dbReference>
<evidence type="ECO:0000313" key="5">
    <source>
        <dbReference type="EMBL" id="OGK20122.1"/>
    </source>
</evidence>
<dbReference type="PROSITE" id="PS50005">
    <property type="entry name" value="TPR"/>
    <property type="match status" value="3"/>
</dbReference>
<feature type="transmembrane region" description="Helical" evidence="4">
    <location>
        <begin position="137"/>
        <end position="154"/>
    </location>
</feature>
<evidence type="ECO:0000256" key="3">
    <source>
        <dbReference type="PROSITE-ProRule" id="PRU00339"/>
    </source>
</evidence>
<feature type="transmembrane region" description="Helical" evidence="4">
    <location>
        <begin position="275"/>
        <end position="293"/>
    </location>
</feature>
<keyword evidence="4" id="KW-0812">Transmembrane</keyword>
<evidence type="ECO:0000256" key="1">
    <source>
        <dbReference type="ARBA" id="ARBA00022737"/>
    </source>
</evidence>
<gene>
    <name evidence="5" type="ORF">A2799_00165</name>
</gene>
<evidence type="ECO:0000313" key="6">
    <source>
        <dbReference type="Proteomes" id="UP000176850"/>
    </source>
</evidence>
<comment type="caution">
    <text evidence="5">The sequence shown here is derived from an EMBL/GenBank/DDBJ whole genome shotgun (WGS) entry which is preliminary data.</text>
</comment>